<keyword evidence="2" id="KW-1185">Reference proteome</keyword>
<organism evidence="1 2">
    <name type="scientific">Sphagnum jensenii</name>
    <dbReference type="NCBI Taxonomy" id="128206"/>
    <lineage>
        <taxon>Eukaryota</taxon>
        <taxon>Viridiplantae</taxon>
        <taxon>Streptophyta</taxon>
        <taxon>Embryophyta</taxon>
        <taxon>Bryophyta</taxon>
        <taxon>Sphagnophytina</taxon>
        <taxon>Sphagnopsida</taxon>
        <taxon>Sphagnales</taxon>
        <taxon>Sphagnaceae</taxon>
        <taxon>Sphagnum</taxon>
    </lineage>
</organism>
<dbReference type="EMBL" id="OZ020097">
    <property type="protein sequence ID" value="CAK9269130.1"/>
    <property type="molecule type" value="Genomic_DNA"/>
</dbReference>
<sequence length="117" mass="13038">MQASKVELGVISELNNLPRFKTHAAVENVVVDVAEATDVDHERNSSLQEPAELDDQEPLTPIGRMFLEPDLYLCGLCTIGFQNLIDLEELKHTLRNTLVKHKRFSSVVVGRRGVSSP</sequence>
<gene>
    <name evidence="1" type="ORF">CSSPJE1EN1_LOCUS14608</name>
</gene>
<reference evidence="1 2" key="1">
    <citation type="submission" date="2024-02" db="EMBL/GenBank/DDBJ databases">
        <authorList>
            <consortium name="ELIXIR-Norway"/>
            <consortium name="Elixir Norway"/>
        </authorList>
    </citation>
    <scope>NUCLEOTIDE SEQUENCE [LARGE SCALE GENOMIC DNA]</scope>
</reference>
<evidence type="ECO:0000313" key="1">
    <source>
        <dbReference type="EMBL" id="CAK9269130.1"/>
    </source>
</evidence>
<protein>
    <submittedName>
        <fullName evidence="1">Uncharacterized protein</fullName>
    </submittedName>
</protein>
<proteinExistence type="predicted"/>
<dbReference type="Proteomes" id="UP001497444">
    <property type="component" value="Chromosome 2"/>
</dbReference>
<evidence type="ECO:0000313" key="2">
    <source>
        <dbReference type="Proteomes" id="UP001497444"/>
    </source>
</evidence>
<name>A0ABP0WTP1_9BRYO</name>
<accession>A0ABP0WTP1</accession>